<evidence type="ECO:0000313" key="5">
    <source>
        <dbReference type="EMBL" id="MBL7558594.1"/>
    </source>
</evidence>
<evidence type="ECO:0000256" key="1">
    <source>
        <dbReference type="ARBA" id="ARBA00022679"/>
    </source>
</evidence>
<dbReference type="Gene3D" id="3.40.630.30">
    <property type="match status" value="1"/>
</dbReference>
<comment type="similarity">
    <text evidence="3">Belongs to the acetyltransferase family. RimJ subfamily.</text>
</comment>
<proteinExistence type="inferred from homology"/>
<dbReference type="PANTHER" id="PTHR43792:SF8">
    <property type="entry name" value="[RIBOSOMAL PROTEIN US5]-ALANINE N-ACETYLTRANSFERASE"/>
    <property type="match status" value="1"/>
</dbReference>
<dbReference type="Proteomes" id="UP000605013">
    <property type="component" value="Unassembled WGS sequence"/>
</dbReference>
<sequence length="177" mass="20670">MIAQFDTFEINPIHSGDAWKLCDFIIANQDRLQRYFPKTIAQNLTPTLSEIFVNKKAKQFKNKEEFLFTLKHIQTREISGIIYIKDLNWSTNQGEFAYCIGYTYKGKGVTTKAIKFLIEYAFTELHLKTLKIIVHNTNKSSIKVAETNGFKWIKTLKNEFTPIGEDPLNMELYKLFK</sequence>
<organism evidence="5 6">
    <name type="scientific">Olleya sediminilitoris</name>
    <dbReference type="NCBI Taxonomy" id="2795739"/>
    <lineage>
        <taxon>Bacteria</taxon>
        <taxon>Pseudomonadati</taxon>
        <taxon>Bacteroidota</taxon>
        <taxon>Flavobacteriia</taxon>
        <taxon>Flavobacteriales</taxon>
        <taxon>Flavobacteriaceae</taxon>
    </lineage>
</organism>
<comment type="caution">
    <text evidence="5">The sequence shown here is derived from an EMBL/GenBank/DDBJ whole genome shotgun (WGS) entry which is preliminary data.</text>
</comment>
<reference evidence="5 6" key="1">
    <citation type="submission" date="2020-12" db="EMBL/GenBank/DDBJ databases">
        <title>Olleya sediminilitoris sp. nov., isolated from a tidal flat.</title>
        <authorList>
            <person name="Park S."/>
            <person name="Yoon J.-H."/>
        </authorList>
    </citation>
    <scope>NUCLEOTIDE SEQUENCE [LARGE SCALE GENOMIC DNA]</scope>
    <source>
        <strain evidence="5 6">YSTF-M6</strain>
    </source>
</reference>
<dbReference type="InterPro" id="IPR000182">
    <property type="entry name" value="GNAT_dom"/>
</dbReference>
<dbReference type="InterPro" id="IPR051531">
    <property type="entry name" value="N-acetyltransferase"/>
</dbReference>
<keyword evidence="1" id="KW-0808">Transferase</keyword>
<dbReference type="SUPFAM" id="SSF55729">
    <property type="entry name" value="Acyl-CoA N-acyltransferases (Nat)"/>
    <property type="match status" value="1"/>
</dbReference>
<evidence type="ECO:0000313" key="6">
    <source>
        <dbReference type="Proteomes" id="UP000605013"/>
    </source>
</evidence>
<dbReference type="RefSeq" id="WP_054852219.1">
    <property type="nucleotide sequence ID" value="NZ_JAEMEF010000001.1"/>
</dbReference>
<evidence type="ECO:0000256" key="2">
    <source>
        <dbReference type="ARBA" id="ARBA00023315"/>
    </source>
</evidence>
<keyword evidence="2" id="KW-0012">Acyltransferase</keyword>
<name>A0ABS1WHJ9_9FLAO</name>
<dbReference type="EMBL" id="JAEMEF010000001">
    <property type="protein sequence ID" value="MBL7558594.1"/>
    <property type="molecule type" value="Genomic_DNA"/>
</dbReference>
<evidence type="ECO:0000259" key="4">
    <source>
        <dbReference type="Pfam" id="PF13302"/>
    </source>
</evidence>
<keyword evidence="6" id="KW-1185">Reference proteome</keyword>
<feature type="domain" description="N-acetyltransferase" evidence="4">
    <location>
        <begin position="10"/>
        <end position="151"/>
    </location>
</feature>
<evidence type="ECO:0000256" key="3">
    <source>
        <dbReference type="ARBA" id="ARBA00038502"/>
    </source>
</evidence>
<accession>A0ABS1WHJ9</accession>
<dbReference type="PANTHER" id="PTHR43792">
    <property type="entry name" value="GNAT FAMILY, PUTATIVE (AFU_ORTHOLOGUE AFUA_3G00765)-RELATED-RELATED"/>
    <property type="match status" value="1"/>
</dbReference>
<dbReference type="Pfam" id="PF13302">
    <property type="entry name" value="Acetyltransf_3"/>
    <property type="match status" value="1"/>
</dbReference>
<gene>
    <name evidence="5" type="ORF">JAO71_02165</name>
</gene>
<dbReference type="InterPro" id="IPR016181">
    <property type="entry name" value="Acyl_CoA_acyltransferase"/>
</dbReference>
<protein>
    <submittedName>
        <fullName evidence="5">GNAT family N-acetyltransferase</fullName>
    </submittedName>
</protein>